<feature type="transmembrane region" description="Helical" evidence="4">
    <location>
        <begin position="101"/>
        <end position="126"/>
    </location>
</feature>
<dbReference type="OrthoDB" id="9780918at2"/>
<keyword evidence="4" id="KW-1133">Transmembrane helix</keyword>
<protein>
    <recommendedName>
        <fullName evidence="1">undecaprenyl-diphosphate phosphatase</fullName>
        <ecNumber evidence="1">3.6.1.27</ecNumber>
    </recommendedName>
    <alternativeName>
        <fullName evidence="2">Undecaprenyl pyrophosphate phosphatase</fullName>
    </alternativeName>
</protein>
<comment type="catalytic activity">
    <reaction evidence="3">
        <text>di-trans,octa-cis-undecaprenyl diphosphate + H2O = di-trans,octa-cis-undecaprenyl phosphate + phosphate + H(+)</text>
        <dbReference type="Rhea" id="RHEA:28094"/>
        <dbReference type="ChEBI" id="CHEBI:15377"/>
        <dbReference type="ChEBI" id="CHEBI:15378"/>
        <dbReference type="ChEBI" id="CHEBI:43474"/>
        <dbReference type="ChEBI" id="CHEBI:58405"/>
        <dbReference type="ChEBI" id="CHEBI:60392"/>
        <dbReference type="EC" id="3.6.1.27"/>
    </reaction>
</comment>
<organism evidence="6 7">
    <name type="scientific">Solimonas fluminis</name>
    <dbReference type="NCBI Taxonomy" id="2086571"/>
    <lineage>
        <taxon>Bacteria</taxon>
        <taxon>Pseudomonadati</taxon>
        <taxon>Pseudomonadota</taxon>
        <taxon>Gammaproteobacteria</taxon>
        <taxon>Nevskiales</taxon>
        <taxon>Nevskiaceae</taxon>
        <taxon>Solimonas</taxon>
    </lineage>
</organism>
<dbReference type="EC" id="3.6.1.27" evidence="1"/>
<name>A0A2S5TEZ5_9GAMM</name>
<gene>
    <name evidence="6" type="ORF">C3942_12205</name>
</gene>
<feature type="transmembrane region" description="Helical" evidence="4">
    <location>
        <begin position="231"/>
        <end position="252"/>
    </location>
</feature>
<accession>A0A2S5TEZ5</accession>
<dbReference type="Proteomes" id="UP000238220">
    <property type="component" value="Unassembled WGS sequence"/>
</dbReference>
<evidence type="ECO:0000313" key="7">
    <source>
        <dbReference type="Proteomes" id="UP000238220"/>
    </source>
</evidence>
<dbReference type="InterPro" id="IPR036938">
    <property type="entry name" value="PAP2/HPO_sf"/>
</dbReference>
<reference evidence="6 7" key="1">
    <citation type="submission" date="2018-02" db="EMBL/GenBank/DDBJ databases">
        <title>Genome sequencing of Solimonas sp. HR-BB.</title>
        <authorList>
            <person name="Lee Y."/>
            <person name="Jeon C.O."/>
        </authorList>
    </citation>
    <scope>NUCLEOTIDE SEQUENCE [LARGE SCALE GENOMIC DNA]</scope>
    <source>
        <strain evidence="6 7">HR-BB</strain>
    </source>
</reference>
<dbReference type="SMART" id="SM00014">
    <property type="entry name" value="acidPPc"/>
    <property type="match status" value="1"/>
</dbReference>
<dbReference type="PANTHER" id="PTHR14969:SF13">
    <property type="entry name" value="AT30094P"/>
    <property type="match status" value="1"/>
</dbReference>
<dbReference type="EMBL" id="PSNW01000006">
    <property type="protein sequence ID" value="PPE73560.1"/>
    <property type="molecule type" value="Genomic_DNA"/>
</dbReference>
<evidence type="ECO:0000256" key="2">
    <source>
        <dbReference type="ARBA" id="ARBA00032707"/>
    </source>
</evidence>
<dbReference type="InterPro" id="IPR000326">
    <property type="entry name" value="PAP2/HPO"/>
</dbReference>
<evidence type="ECO:0000259" key="5">
    <source>
        <dbReference type="SMART" id="SM00014"/>
    </source>
</evidence>
<keyword evidence="7" id="KW-1185">Reference proteome</keyword>
<feature type="transmembrane region" description="Helical" evidence="4">
    <location>
        <begin position="171"/>
        <end position="193"/>
    </location>
</feature>
<keyword evidence="4" id="KW-0812">Transmembrane</keyword>
<evidence type="ECO:0000256" key="4">
    <source>
        <dbReference type="SAM" id="Phobius"/>
    </source>
</evidence>
<dbReference type="Pfam" id="PF01569">
    <property type="entry name" value="PAP2"/>
    <property type="match status" value="1"/>
</dbReference>
<proteinExistence type="predicted"/>
<evidence type="ECO:0000256" key="1">
    <source>
        <dbReference type="ARBA" id="ARBA00012374"/>
    </source>
</evidence>
<feature type="domain" description="Phosphatidic acid phosphatase type 2/haloperoxidase" evidence="5">
    <location>
        <begin position="131"/>
        <end position="246"/>
    </location>
</feature>
<keyword evidence="4" id="KW-0472">Membrane</keyword>
<dbReference type="AlphaFoldDB" id="A0A2S5TEZ5"/>
<dbReference type="PANTHER" id="PTHR14969">
    <property type="entry name" value="SPHINGOSINE-1-PHOSPHATE PHOSPHOHYDROLASE"/>
    <property type="match status" value="1"/>
</dbReference>
<evidence type="ECO:0000256" key="3">
    <source>
        <dbReference type="ARBA" id="ARBA00047594"/>
    </source>
</evidence>
<dbReference type="Gene3D" id="1.20.144.10">
    <property type="entry name" value="Phosphatidic acid phosphatase type 2/haloperoxidase"/>
    <property type="match status" value="2"/>
</dbReference>
<feature type="transmembrane region" description="Helical" evidence="4">
    <location>
        <begin position="133"/>
        <end position="151"/>
    </location>
</feature>
<dbReference type="SUPFAM" id="SSF48317">
    <property type="entry name" value="Acid phosphatase/Vanadium-dependent haloperoxidase"/>
    <property type="match status" value="1"/>
</dbReference>
<feature type="transmembrane region" description="Helical" evidence="4">
    <location>
        <begin position="49"/>
        <end position="70"/>
    </location>
</feature>
<dbReference type="GO" id="GO:0050380">
    <property type="term" value="F:undecaprenyl-diphosphatase activity"/>
    <property type="evidence" value="ECO:0007669"/>
    <property type="project" value="UniProtKB-EC"/>
</dbReference>
<feature type="transmembrane region" description="Helical" evidence="4">
    <location>
        <begin position="13"/>
        <end position="37"/>
    </location>
</feature>
<comment type="caution">
    <text evidence="6">The sequence shown here is derived from an EMBL/GenBank/DDBJ whole genome shotgun (WGS) entry which is preliminary data.</text>
</comment>
<evidence type="ECO:0000313" key="6">
    <source>
        <dbReference type="EMBL" id="PPE73560.1"/>
    </source>
</evidence>
<sequence>MIPLAGFVAAQPLATFAVLCSALLGLAALSWALIRHLRRSHFFNRREWLWYLCFSFATLLATLSLFLQLADDIGLDRSLGRFDEDLAGELARRLQPGTLRAFALLTHLGDAWTLTALCMVVALLLLRRGERRLAVAWVIALAGNGLLNRALKELFQRSRPLHEHGWTYAEGWSFPSGHSSGSLVAYGMLAWLLMRFTPRAAHLPLMLAAIGLALLVGYSRIVLQVHWFSDVLAGFALGASWLAICITGAELARLRAGPEP</sequence>
<dbReference type="CDD" id="cd03392">
    <property type="entry name" value="PAP2_like_2"/>
    <property type="match status" value="1"/>
</dbReference>
<feature type="transmembrane region" description="Helical" evidence="4">
    <location>
        <begin position="205"/>
        <end position="225"/>
    </location>
</feature>
<dbReference type="RefSeq" id="WP_104230622.1">
    <property type="nucleotide sequence ID" value="NZ_PSNW01000006.1"/>
</dbReference>